<dbReference type="Gene3D" id="2.60.40.10">
    <property type="entry name" value="Immunoglobulins"/>
    <property type="match status" value="3"/>
</dbReference>
<feature type="domain" description="Ig-like" evidence="10">
    <location>
        <begin position="610"/>
        <end position="665"/>
    </location>
</feature>
<keyword evidence="12" id="KW-1185">Reference proteome</keyword>
<keyword evidence="6" id="KW-1133">Transmembrane helix</keyword>
<dbReference type="InterPro" id="IPR013783">
    <property type="entry name" value="Ig-like_fold"/>
</dbReference>
<dbReference type="PANTHER" id="PTHR45080">
    <property type="entry name" value="CONTACTIN 5"/>
    <property type="match status" value="1"/>
</dbReference>
<keyword evidence="8" id="KW-1015">Disulfide bond</keyword>
<accession>A0A226EY69</accession>
<keyword evidence="2" id="KW-0812">Transmembrane</keyword>
<evidence type="ECO:0000256" key="8">
    <source>
        <dbReference type="ARBA" id="ARBA00023157"/>
    </source>
</evidence>
<sequence length="682" mass="74291">MKSEAEEILIKMKVKRNFARQRKVSGSGAEKTASVDCAGSLSLNLEGPELRQHPPPVTYFSNSVGVTLKCTGAGHPPLSTKWLTADGNHLTEIPGIREITKNNSLHFLPFRREDFLSSIHHDSRYRCSVTNPIGTTLSPIFAIRTIIDEPFKFEISSAVDSGEIIEGNPAVLNCDVKPSVYKDFVKIIHWKSVDQYGHETEIESDEKPFAGHGSDIHIASSRTFSFISNGTIQGVEFYQVRSIGSVRNPPGACGDGGSGVVVFHGVNNGFINHRTKSSYSSPCLASVQLHESGVPNIPPTSVGKWQEVIFTEIGKNLDLLSLSMGNPLPNFRWEKRVSGNKFVPVVSVHPKARIVGPMLSFDGGVTAATNGTYRVEVMNSFGGFSLWVDLIVSSPPPRVELLPQKRTAVTGQNVDLNCRGETPDVANHAEITWFHNGKSLGLGGDDESGGAGARMRISSTRLSILNMRYEDQGVFQCFLQIGMHHVGASSNLLFPASEPELLHTFISQTLQPGPMVSLKCSAFGNPRPTITFYNDGDLVLSPTAEDDQGPWRKSSNHPYASGSYVHMNEIVSHVNISSIRVEDSGEWKCVASNLLSSAAHSARLNVYGRPFVKEMEPMTLSAGSVAIIPCKYGGYPIDKIVWRKNGSEIDTLTNEMDLDAYLCLVCTCCHSGAKSNAFPLPT</sequence>
<keyword evidence="9" id="KW-0393">Immunoglobulin domain</keyword>
<dbReference type="SUPFAM" id="SSF48726">
    <property type="entry name" value="Immunoglobulin"/>
    <property type="match status" value="5"/>
</dbReference>
<evidence type="ECO:0000313" key="12">
    <source>
        <dbReference type="Proteomes" id="UP000198287"/>
    </source>
</evidence>
<dbReference type="GO" id="GO:0048812">
    <property type="term" value="P:neuron projection morphogenesis"/>
    <property type="evidence" value="ECO:0007669"/>
    <property type="project" value="UniProtKB-ARBA"/>
</dbReference>
<gene>
    <name evidence="11" type="ORF">Fcan01_02335</name>
</gene>
<evidence type="ECO:0000256" key="1">
    <source>
        <dbReference type="ARBA" id="ARBA00004167"/>
    </source>
</evidence>
<reference evidence="11 12" key="1">
    <citation type="submission" date="2015-12" db="EMBL/GenBank/DDBJ databases">
        <title>The genome of Folsomia candida.</title>
        <authorList>
            <person name="Faddeeva A."/>
            <person name="Derks M.F."/>
            <person name="Anvar Y."/>
            <person name="Smit S."/>
            <person name="Van Straalen N."/>
            <person name="Roelofs D."/>
        </authorList>
    </citation>
    <scope>NUCLEOTIDE SEQUENCE [LARGE SCALE GENOMIC DNA]</scope>
    <source>
        <strain evidence="11 12">VU population</strain>
        <tissue evidence="11">Whole body</tissue>
    </source>
</reference>
<protein>
    <submittedName>
        <fullName evidence="11">Down syndrome cell adhesion molecule</fullName>
    </submittedName>
</protein>
<keyword evidence="3" id="KW-0732">Signal</keyword>
<dbReference type="SMART" id="SM00409">
    <property type="entry name" value="IG"/>
    <property type="match status" value="4"/>
</dbReference>
<dbReference type="GO" id="GO:0007156">
    <property type="term" value="P:homophilic cell adhesion via plasma membrane adhesion molecules"/>
    <property type="evidence" value="ECO:0007669"/>
    <property type="project" value="TreeGrafter"/>
</dbReference>
<dbReference type="AlphaFoldDB" id="A0A226EY69"/>
<dbReference type="SMART" id="SM00408">
    <property type="entry name" value="IGc2"/>
    <property type="match status" value="3"/>
</dbReference>
<dbReference type="PROSITE" id="PS50835">
    <property type="entry name" value="IG_LIKE"/>
    <property type="match status" value="4"/>
</dbReference>
<comment type="subcellular location">
    <subcellularLocation>
        <location evidence="1">Membrane</location>
        <topology evidence="1">Single-pass membrane protein</topology>
    </subcellularLocation>
</comment>
<dbReference type="InterPro" id="IPR003598">
    <property type="entry name" value="Ig_sub2"/>
</dbReference>
<dbReference type="OMA" id="HYSVETH"/>
<evidence type="ECO:0000256" key="5">
    <source>
        <dbReference type="ARBA" id="ARBA00022889"/>
    </source>
</evidence>
<evidence type="ECO:0000259" key="10">
    <source>
        <dbReference type="PROSITE" id="PS50835"/>
    </source>
</evidence>
<dbReference type="OrthoDB" id="5969272at2759"/>
<keyword evidence="5" id="KW-0130">Cell adhesion</keyword>
<evidence type="ECO:0000313" key="11">
    <source>
        <dbReference type="EMBL" id="OXA62118.1"/>
    </source>
</evidence>
<proteinExistence type="predicted"/>
<keyword evidence="7" id="KW-0472">Membrane</keyword>
<dbReference type="GO" id="GO:0005886">
    <property type="term" value="C:plasma membrane"/>
    <property type="evidence" value="ECO:0007669"/>
    <property type="project" value="TreeGrafter"/>
</dbReference>
<dbReference type="FunFam" id="2.60.40.10:FF:000017">
    <property type="entry name" value="Down syndrome cell adhesion molecule b"/>
    <property type="match status" value="1"/>
</dbReference>
<dbReference type="InterPro" id="IPR003599">
    <property type="entry name" value="Ig_sub"/>
</dbReference>
<evidence type="ECO:0000256" key="6">
    <source>
        <dbReference type="ARBA" id="ARBA00022989"/>
    </source>
</evidence>
<organism evidence="11 12">
    <name type="scientific">Folsomia candida</name>
    <name type="common">Springtail</name>
    <dbReference type="NCBI Taxonomy" id="158441"/>
    <lineage>
        <taxon>Eukaryota</taxon>
        <taxon>Metazoa</taxon>
        <taxon>Ecdysozoa</taxon>
        <taxon>Arthropoda</taxon>
        <taxon>Hexapoda</taxon>
        <taxon>Collembola</taxon>
        <taxon>Entomobryomorpha</taxon>
        <taxon>Isotomoidea</taxon>
        <taxon>Isotomidae</taxon>
        <taxon>Proisotominae</taxon>
        <taxon>Folsomia</taxon>
    </lineage>
</organism>
<dbReference type="PANTHER" id="PTHR45080:SF8">
    <property type="entry name" value="IG-LIKE DOMAIN-CONTAINING PROTEIN"/>
    <property type="match status" value="1"/>
</dbReference>
<feature type="domain" description="Ig-like" evidence="10">
    <location>
        <begin position="499"/>
        <end position="605"/>
    </location>
</feature>
<dbReference type="STRING" id="158441.A0A226EY69"/>
<evidence type="ECO:0000256" key="9">
    <source>
        <dbReference type="ARBA" id="ARBA00023319"/>
    </source>
</evidence>
<dbReference type="Pfam" id="PF13927">
    <property type="entry name" value="Ig_3"/>
    <property type="match status" value="2"/>
</dbReference>
<evidence type="ECO:0000256" key="4">
    <source>
        <dbReference type="ARBA" id="ARBA00022737"/>
    </source>
</evidence>
<comment type="caution">
    <text evidence="11">The sequence shown here is derived from an EMBL/GenBank/DDBJ whole genome shotgun (WGS) entry which is preliminary data.</text>
</comment>
<dbReference type="InterPro" id="IPR007110">
    <property type="entry name" value="Ig-like_dom"/>
</dbReference>
<feature type="domain" description="Ig-like" evidence="10">
    <location>
        <begin position="48"/>
        <end position="138"/>
    </location>
</feature>
<dbReference type="InterPro" id="IPR050958">
    <property type="entry name" value="Cell_Adh-Cytoskel_Orgn"/>
</dbReference>
<dbReference type="EMBL" id="LNIX01000001">
    <property type="protein sequence ID" value="OXA62118.1"/>
    <property type="molecule type" value="Genomic_DNA"/>
</dbReference>
<name>A0A226EY69_FOLCA</name>
<dbReference type="InterPro" id="IPR036179">
    <property type="entry name" value="Ig-like_dom_sf"/>
</dbReference>
<evidence type="ECO:0000256" key="7">
    <source>
        <dbReference type="ARBA" id="ARBA00023136"/>
    </source>
</evidence>
<evidence type="ECO:0000256" key="3">
    <source>
        <dbReference type="ARBA" id="ARBA00022729"/>
    </source>
</evidence>
<evidence type="ECO:0000256" key="2">
    <source>
        <dbReference type="ARBA" id="ARBA00022692"/>
    </source>
</evidence>
<keyword evidence="4" id="KW-0677">Repeat</keyword>
<dbReference type="Proteomes" id="UP000198287">
    <property type="component" value="Unassembled WGS sequence"/>
</dbReference>
<feature type="domain" description="Ig-like" evidence="10">
    <location>
        <begin position="397"/>
        <end position="477"/>
    </location>
</feature>